<protein>
    <submittedName>
        <fullName evidence="2">Uncharacterized protein</fullName>
    </submittedName>
</protein>
<keyword evidence="1" id="KW-0812">Transmembrane</keyword>
<feature type="transmembrane region" description="Helical" evidence="1">
    <location>
        <begin position="32"/>
        <end position="55"/>
    </location>
</feature>
<dbReference type="HOGENOM" id="CLU_2405327_0_0_1"/>
<accession>W4K1I4</accession>
<feature type="non-terminal residue" evidence="2">
    <location>
        <position position="1"/>
    </location>
</feature>
<evidence type="ECO:0000313" key="2">
    <source>
        <dbReference type="EMBL" id="ETW78946.1"/>
    </source>
</evidence>
<sequence length="93" mass="10279">AHPRARAQSRLDSISAPPLFFSHASPSALPCPALPCVGVLASLFPFVLPIAVLVFPPPCRNTLFVLSIHTTQPRQRLFLLSYISLYQLSRRRA</sequence>
<dbReference type="KEGG" id="hir:HETIRDRAFT_441111"/>
<dbReference type="EMBL" id="KI925461">
    <property type="protein sequence ID" value="ETW78946.1"/>
    <property type="molecule type" value="Genomic_DNA"/>
</dbReference>
<gene>
    <name evidence="2" type="ORF">HETIRDRAFT_441111</name>
</gene>
<dbReference type="GeneID" id="20675328"/>
<dbReference type="AlphaFoldDB" id="W4K1I4"/>
<organism evidence="2 3">
    <name type="scientific">Heterobasidion irregulare (strain TC 32-1)</name>
    <dbReference type="NCBI Taxonomy" id="747525"/>
    <lineage>
        <taxon>Eukaryota</taxon>
        <taxon>Fungi</taxon>
        <taxon>Dikarya</taxon>
        <taxon>Basidiomycota</taxon>
        <taxon>Agaricomycotina</taxon>
        <taxon>Agaricomycetes</taxon>
        <taxon>Russulales</taxon>
        <taxon>Bondarzewiaceae</taxon>
        <taxon>Heterobasidion</taxon>
        <taxon>Heterobasidion annosum species complex</taxon>
    </lineage>
</organism>
<name>W4K1I4_HETIT</name>
<dbReference type="RefSeq" id="XP_009549230.1">
    <property type="nucleotide sequence ID" value="XM_009550935.1"/>
</dbReference>
<keyword evidence="1" id="KW-1133">Transmembrane helix</keyword>
<dbReference type="Proteomes" id="UP000030671">
    <property type="component" value="Unassembled WGS sequence"/>
</dbReference>
<reference evidence="2 3" key="1">
    <citation type="journal article" date="2012" name="New Phytol.">
        <title>Insight into trade-off between wood decay and parasitism from the genome of a fungal forest pathogen.</title>
        <authorList>
            <person name="Olson A."/>
            <person name="Aerts A."/>
            <person name="Asiegbu F."/>
            <person name="Belbahri L."/>
            <person name="Bouzid O."/>
            <person name="Broberg A."/>
            <person name="Canback B."/>
            <person name="Coutinho P.M."/>
            <person name="Cullen D."/>
            <person name="Dalman K."/>
            <person name="Deflorio G."/>
            <person name="van Diepen L.T."/>
            <person name="Dunand C."/>
            <person name="Duplessis S."/>
            <person name="Durling M."/>
            <person name="Gonthier P."/>
            <person name="Grimwood J."/>
            <person name="Fossdal C.G."/>
            <person name="Hansson D."/>
            <person name="Henrissat B."/>
            <person name="Hietala A."/>
            <person name="Himmelstrand K."/>
            <person name="Hoffmeister D."/>
            <person name="Hogberg N."/>
            <person name="James T.Y."/>
            <person name="Karlsson M."/>
            <person name="Kohler A."/>
            <person name="Kues U."/>
            <person name="Lee Y.H."/>
            <person name="Lin Y.C."/>
            <person name="Lind M."/>
            <person name="Lindquist E."/>
            <person name="Lombard V."/>
            <person name="Lucas S."/>
            <person name="Lunden K."/>
            <person name="Morin E."/>
            <person name="Murat C."/>
            <person name="Park J."/>
            <person name="Raffaello T."/>
            <person name="Rouze P."/>
            <person name="Salamov A."/>
            <person name="Schmutz J."/>
            <person name="Solheim H."/>
            <person name="Stahlberg J."/>
            <person name="Velez H."/>
            <person name="de Vries R.P."/>
            <person name="Wiebenga A."/>
            <person name="Woodward S."/>
            <person name="Yakovlev I."/>
            <person name="Garbelotto M."/>
            <person name="Martin F."/>
            <person name="Grigoriev I.V."/>
            <person name="Stenlid J."/>
        </authorList>
    </citation>
    <scope>NUCLEOTIDE SEQUENCE [LARGE SCALE GENOMIC DNA]</scope>
    <source>
        <strain evidence="2 3">TC 32-1</strain>
    </source>
</reference>
<evidence type="ECO:0000313" key="3">
    <source>
        <dbReference type="Proteomes" id="UP000030671"/>
    </source>
</evidence>
<proteinExistence type="predicted"/>
<dbReference type="InParanoid" id="W4K1I4"/>
<keyword evidence="3" id="KW-1185">Reference proteome</keyword>
<evidence type="ECO:0000256" key="1">
    <source>
        <dbReference type="SAM" id="Phobius"/>
    </source>
</evidence>
<keyword evidence="1" id="KW-0472">Membrane</keyword>